<comment type="caution">
    <text evidence="1">The sequence shown here is derived from an EMBL/GenBank/DDBJ whole genome shotgun (WGS) entry which is preliminary data.</text>
</comment>
<accession>A0AAV4X7P9</accession>
<evidence type="ECO:0000313" key="2">
    <source>
        <dbReference type="Proteomes" id="UP001054945"/>
    </source>
</evidence>
<name>A0AAV4X7P9_CAEEX</name>
<proteinExistence type="predicted"/>
<reference evidence="1 2" key="1">
    <citation type="submission" date="2021-06" db="EMBL/GenBank/DDBJ databases">
        <title>Caerostris extrusa draft genome.</title>
        <authorList>
            <person name="Kono N."/>
            <person name="Arakawa K."/>
        </authorList>
    </citation>
    <scope>NUCLEOTIDE SEQUENCE [LARGE SCALE GENOMIC DNA]</scope>
</reference>
<dbReference type="AlphaFoldDB" id="A0AAV4X7P9"/>
<dbReference type="EMBL" id="BPLR01017279">
    <property type="protein sequence ID" value="GIY90000.1"/>
    <property type="molecule type" value="Genomic_DNA"/>
</dbReference>
<protein>
    <submittedName>
        <fullName evidence="1">Uncharacterized protein</fullName>
    </submittedName>
</protein>
<gene>
    <name evidence="1" type="ORF">CEXT_731341</name>
</gene>
<sequence length="82" mass="8993">MSPKLLKPNSPCAQIAEVNLSMSPEVVFSLKPTCLCPQTALKPNSPCARLSLFTETNLSVSPNYVPKLLKSKILLVLLIFHK</sequence>
<evidence type="ECO:0000313" key="1">
    <source>
        <dbReference type="EMBL" id="GIY90000.1"/>
    </source>
</evidence>
<dbReference type="Proteomes" id="UP001054945">
    <property type="component" value="Unassembled WGS sequence"/>
</dbReference>
<keyword evidence="2" id="KW-1185">Reference proteome</keyword>
<organism evidence="1 2">
    <name type="scientific">Caerostris extrusa</name>
    <name type="common">Bark spider</name>
    <name type="synonym">Caerostris bankana</name>
    <dbReference type="NCBI Taxonomy" id="172846"/>
    <lineage>
        <taxon>Eukaryota</taxon>
        <taxon>Metazoa</taxon>
        <taxon>Ecdysozoa</taxon>
        <taxon>Arthropoda</taxon>
        <taxon>Chelicerata</taxon>
        <taxon>Arachnida</taxon>
        <taxon>Araneae</taxon>
        <taxon>Araneomorphae</taxon>
        <taxon>Entelegynae</taxon>
        <taxon>Araneoidea</taxon>
        <taxon>Araneidae</taxon>
        <taxon>Caerostris</taxon>
    </lineage>
</organism>